<keyword evidence="1 2" id="KW-0597">Phosphoprotein</keyword>
<evidence type="ECO:0000256" key="3">
    <source>
        <dbReference type="SAM" id="MobiDB-lite"/>
    </source>
</evidence>
<dbReference type="GO" id="GO:0000160">
    <property type="term" value="P:phosphorelay signal transduction system"/>
    <property type="evidence" value="ECO:0007669"/>
    <property type="project" value="InterPro"/>
</dbReference>
<protein>
    <submittedName>
        <fullName evidence="5">Response regulator</fullName>
    </submittedName>
</protein>
<dbReference type="SUPFAM" id="SSF52172">
    <property type="entry name" value="CheY-like"/>
    <property type="match status" value="1"/>
</dbReference>
<feature type="domain" description="Response regulatory" evidence="4">
    <location>
        <begin position="77"/>
        <end position="194"/>
    </location>
</feature>
<dbReference type="PANTHER" id="PTHR44591">
    <property type="entry name" value="STRESS RESPONSE REGULATOR PROTEIN 1"/>
    <property type="match status" value="1"/>
</dbReference>
<feature type="region of interest" description="Disordered" evidence="3">
    <location>
        <begin position="197"/>
        <end position="229"/>
    </location>
</feature>
<feature type="compositionally biased region" description="Polar residues" evidence="3">
    <location>
        <begin position="218"/>
        <end position="229"/>
    </location>
</feature>
<comment type="caution">
    <text evidence="5">The sequence shown here is derived from an EMBL/GenBank/DDBJ whole genome shotgun (WGS) entry which is preliminary data.</text>
</comment>
<evidence type="ECO:0000259" key="4">
    <source>
        <dbReference type="PROSITE" id="PS50110"/>
    </source>
</evidence>
<gene>
    <name evidence="5" type="ORF">DGD08_08805</name>
</gene>
<dbReference type="Proteomes" id="UP000264071">
    <property type="component" value="Unassembled WGS sequence"/>
</dbReference>
<dbReference type="PANTHER" id="PTHR44591:SF3">
    <property type="entry name" value="RESPONSE REGULATORY DOMAIN-CONTAINING PROTEIN"/>
    <property type="match status" value="1"/>
</dbReference>
<dbReference type="InterPro" id="IPR011006">
    <property type="entry name" value="CheY-like_superfamily"/>
</dbReference>
<organism evidence="5 6">
    <name type="scientific">Gemmatimonas aurantiaca</name>
    <dbReference type="NCBI Taxonomy" id="173480"/>
    <lineage>
        <taxon>Bacteria</taxon>
        <taxon>Pseudomonadati</taxon>
        <taxon>Gemmatimonadota</taxon>
        <taxon>Gemmatimonadia</taxon>
        <taxon>Gemmatimonadales</taxon>
        <taxon>Gemmatimonadaceae</taxon>
        <taxon>Gemmatimonas</taxon>
    </lineage>
</organism>
<dbReference type="Gene3D" id="3.40.50.2300">
    <property type="match status" value="1"/>
</dbReference>
<evidence type="ECO:0000256" key="2">
    <source>
        <dbReference type="PROSITE-ProRule" id="PRU00169"/>
    </source>
</evidence>
<dbReference type="InterPro" id="IPR001789">
    <property type="entry name" value="Sig_transdc_resp-reg_receiver"/>
</dbReference>
<sequence length="229" mass="23884">MCGTAGRFWTHGVGILSGFGHRDIALLGRVPARAAATRGQPGNPVVRTAPTSRPVVGARLSAALPSRPSGGGPSIVTVLVVDDEPHIGRIIRTRLEQDGFRVLLAEHGPEALAMLQAEPDVALIVLDLMLPGMSGIDVLRTVRHDTRWAALPCIVLTAAGQDTQLREAEALGASEIMSKPFSPRGLLGRVRRYTARDAAADEASAGESPTADGASPETGVTTGTRPSLP</sequence>
<dbReference type="PROSITE" id="PS50110">
    <property type="entry name" value="RESPONSE_REGULATORY"/>
    <property type="match status" value="1"/>
</dbReference>
<dbReference type="EMBL" id="DPIY01000008">
    <property type="protein sequence ID" value="HCT57295.1"/>
    <property type="molecule type" value="Genomic_DNA"/>
</dbReference>
<name>A0A3D4V874_9BACT</name>
<evidence type="ECO:0000313" key="6">
    <source>
        <dbReference type="Proteomes" id="UP000264071"/>
    </source>
</evidence>
<dbReference type="AlphaFoldDB" id="A0A3D4V874"/>
<evidence type="ECO:0000313" key="5">
    <source>
        <dbReference type="EMBL" id="HCT57295.1"/>
    </source>
</evidence>
<evidence type="ECO:0000256" key="1">
    <source>
        <dbReference type="ARBA" id="ARBA00022553"/>
    </source>
</evidence>
<proteinExistence type="predicted"/>
<dbReference type="SMART" id="SM00448">
    <property type="entry name" value="REC"/>
    <property type="match status" value="1"/>
</dbReference>
<reference evidence="5 6" key="1">
    <citation type="journal article" date="2018" name="Nat. Biotechnol.">
        <title>A standardized bacterial taxonomy based on genome phylogeny substantially revises the tree of life.</title>
        <authorList>
            <person name="Parks D.H."/>
            <person name="Chuvochina M."/>
            <person name="Waite D.W."/>
            <person name="Rinke C."/>
            <person name="Skarshewski A."/>
            <person name="Chaumeil P.A."/>
            <person name="Hugenholtz P."/>
        </authorList>
    </citation>
    <scope>NUCLEOTIDE SEQUENCE [LARGE SCALE GENOMIC DNA]</scope>
    <source>
        <strain evidence="5">UBA8844</strain>
    </source>
</reference>
<feature type="modified residue" description="4-aspartylphosphate" evidence="2">
    <location>
        <position position="127"/>
    </location>
</feature>
<dbReference type="Pfam" id="PF00072">
    <property type="entry name" value="Response_reg"/>
    <property type="match status" value="1"/>
</dbReference>
<accession>A0A3D4V874</accession>
<dbReference type="InterPro" id="IPR050595">
    <property type="entry name" value="Bact_response_regulator"/>
</dbReference>